<dbReference type="WBParaSite" id="TCNE_0000023001-mRNA-1">
    <property type="protein sequence ID" value="TCNE_0000023001-mRNA-1"/>
    <property type="gene ID" value="TCNE_0000023001"/>
</dbReference>
<evidence type="ECO:0000313" key="3">
    <source>
        <dbReference type="WBParaSite" id="TCNE_0000023001-mRNA-1"/>
    </source>
</evidence>
<organism evidence="2 3">
    <name type="scientific">Toxocara canis</name>
    <name type="common">Canine roundworm</name>
    <dbReference type="NCBI Taxonomy" id="6265"/>
    <lineage>
        <taxon>Eukaryota</taxon>
        <taxon>Metazoa</taxon>
        <taxon>Ecdysozoa</taxon>
        <taxon>Nematoda</taxon>
        <taxon>Chromadorea</taxon>
        <taxon>Rhabditida</taxon>
        <taxon>Spirurina</taxon>
        <taxon>Ascaridomorpha</taxon>
        <taxon>Ascaridoidea</taxon>
        <taxon>Toxocaridae</taxon>
        <taxon>Toxocara</taxon>
    </lineage>
</organism>
<dbReference type="Proteomes" id="UP000050794">
    <property type="component" value="Unassembled WGS sequence"/>
</dbReference>
<proteinExistence type="predicted"/>
<keyword evidence="2" id="KW-1185">Reference proteome</keyword>
<reference evidence="1 2" key="2">
    <citation type="submission" date="2018-11" db="EMBL/GenBank/DDBJ databases">
        <authorList>
            <consortium name="Pathogen Informatics"/>
        </authorList>
    </citation>
    <scope>NUCLEOTIDE SEQUENCE [LARGE SCALE GENOMIC DNA]</scope>
</reference>
<evidence type="ECO:0000313" key="2">
    <source>
        <dbReference type="Proteomes" id="UP000050794"/>
    </source>
</evidence>
<evidence type="ECO:0000313" key="1">
    <source>
        <dbReference type="EMBL" id="VDM23864.1"/>
    </source>
</evidence>
<reference evidence="3" key="1">
    <citation type="submission" date="2016-06" db="UniProtKB">
        <authorList>
            <consortium name="WormBaseParasite"/>
        </authorList>
    </citation>
    <scope>IDENTIFICATION</scope>
</reference>
<dbReference type="AlphaFoldDB" id="A0A183TVG1"/>
<gene>
    <name evidence="1" type="ORF">TCNE_LOCUS231</name>
</gene>
<dbReference type="EMBL" id="UYWY01000086">
    <property type="protein sequence ID" value="VDM23864.1"/>
    <property type="molecule type" value="Genomic_DNA"/>
</dbReference>
<accession>A0A183TVG1</accession>
<protein>
    <submittedName>
        <fullName evidence="3">ACOX domain-containing protein</fullName>
    </submittedName>
</protein>
<name>A0A183TVG1_TOXCA</name>
<sequence length="126" mass="13868">MSAKRLLINHSNNRGPNQDFEVDSKALLKAYVRHRVVLIASKKSKGAPELIEPSIYATDSEVIAKVQGQLLSAMALLEAIQEGISLLDAFSSLFLLLKYILLLVQCVAFQCIYIVPCSCTTDILCL</sequence>